<dbReference type="PROSITE" id="PS00798">
    <property type="entry name" value="ALDOKETO_REDUCTASE_1"/>
    <property type="match status" value="1"/>
</dbReference>
<protein>
    <submittedName>
        <fullName evidence="8">Oxidoreductase, aldo/keto reductase family protein</fullName>
    </submittedName>
</protein>
<dbReference type="InterPro" id="IPR023210">
    <property type="entry name" value="NADP_OxRdtase_dom"/>
</dbReference>
<evidence type="ECO:0000313" key="8">
    <source>
        <dbReference type="EMBL" id="EFQ03481.1"/>
    </source>
</evidence>
<dbReference type="InterPro" id="IPR036812">
    <property type="entry name" value="NAD(P)_OxRdtase_dom_sf"/>
</dbReference>
<evidence type="ECO:0000313" key="9">
    <source>
        <dbReference type="Proteomes" id="UP000003195"/>
    </source>
</evidence>
<evidence type="ECO:0000256" key="4">
    <source>
        <dbReference type="PIRSR" id="PIRSR000097-1"/>
    </source>
</evidence>
<dbReference type="EMBL" id="AECS01000040">
    <property type="protein sequence ID" value="EFQ03481.1"/>
    <property type="molecule type" value="Genomic_DNA"/>
</dbReference>
<dbReference type="Gene3D" id="3.20.20.100">
    <property type="entry name" value="NADP-dependent oxidoreductase domain"/>
    <property type="match status" value="1"/>
</dbReference>
<evidence type="ECO:0000259" key="7">
    <source>
        <dbReference type="Pfam" id="PF00248"/>
    </source>
</evidence>
<dbReference type="Pfam" id="PF00248">
    <property type="entry name" value="Aldo_ket_red"/>
    <property type="match status" value="1"/>
</dbReference>
<dbReference type="OrthoDB" id="9804790at2"/>
<reference evidence="8 9" key="1">
    <citation type="submission" date="2010-08" db="EMBL/GenBank/DDBJ databases">
        <authorList>
            <person name="Weinstock G."/>
            <person name="Sodergren E."/>
            <person name="Clifton S."/>
            <person name="Fulton L."/>
            <person name="Fulton B."/>
            <person name="Courtney L."/>
            <person name="Fronick C."/>
            <person name="Harrison M."/>
            <person name="Strong C."/>
            <person name="Farmer C."/>
            <person name="Delahaunty K."/>
            <person name="Markovic C."/>
            <person name="Hall O."/>
            <person name="Minx P."/>
            <person name="Tomlinson C."/>
            <person name="Mitreva M."/>
            <person name="Hou S."/>
            <person name="Chen J."/>
            <person name="Wollam A."/>
            <person name="Pepin K.H."/>
            <person name="Johnson M."/>
            <person name="Bhonagiri V."/>
            <person name="Zhang X."/>
            <person name="Suruliraj S."/>
            <person name="Warren W."/>
            <person name="Chinwalla A."/>
            <person name="Mardis E.R."/>
            <person name="Wilson R.K."/>
        </authorList>
    </citation>
    <scope>NUCLEOTIDE SEQUENCE [LARGE SCALE GENOMIC DNA]</scope>
    <source>
        <strain evidence="8 9">F0359</strain>
    </source>
</reference>
<dbReference type="RefSeq" id="WP_006943028.1">
    <property type="nucleotide sequence ID" value="NZ_GL538209.1"/>
</dbReference>
<feature type="binding site" evidence="5">
    <location>
        <position position="108"/>
    </location>
    <ligand>
        <name>substrate</name>
    </ligand>
</feature>
<dbReference type="eggNOG" id="COG0656">
    <property type="taxonomic scope" value="Bacteria"/>
</dbReference>
<dbReference type="PANTHER" id="PTHR43827">
    <property type="entry name" value="2,5-DIKETO-D-GLUCONIC ACID REDUCTASE"/>
    <property type="match status" value="1"/>
</dbReference>
<dbReference type="FunFam" id="3.20.20.100:FF:000015">
    <property type="entry name" value="Oxidoreductase, aldo/keto reductase family"/>
    <property type="match status" value="1"/>
</dbReference>
<name>E2ZDY5_9FIRM</name>
<dbReference type="PANTHER" id="PTHR43827:SF3">
    <property type="entry name" value="NADP-DEPENDENT OXIDOREDUCTASE DOMAIN-CONTAINING PROTEIN"/>
    <property type="match status" value="1"/>
</dbReference>
<comment type="similarity">
    <text evidence="1">Belongs to the aldo/keto reductase family.</text>
</comment>
<dbReference type="STRING" id="706434.HMPREF9429_01687"/>
<feature type="domain" description="NADP-dependent oxidoreductase" evidence="7">
    <location>
        <begin position="16"/>
        <end position="260"/>
    </location>
</feature>
<evidence type="ECO:0000256" key="1">
    <source>
        <dbReference type="ARBA" id="ARBA00007905"/>
    </source>
</evidence>
<dbReference type="PRINTS" id="PR00069">
    <property type="entry name" value="ALDKETRDTASE"/>
</dbReference>
<keyword evidence="3" id="KW-0560">Oxidoreductase</keyword>
<feature type="active site" description="Proton donor" evidence="4">
    <location>
        <position position="50"/>
    </location>
</feature>
<dbReference type="HOGENOM" id="CLU_023205_0_3_9"/>
<dbReference type="PROSITE" id="PS00063">
    <property type="entry name" value="ALDOKETO_REDUCTASE_3"/>
    <property type="match status" value="1"/>
</dbReference>
<proteinExistence type="inferred from homology"/>
<dbReference type="InterPro" id="IPR018170">
    <property type="entry name" value="Aldo/ket_reductase_CS"/>
</dbReference>
<dbReference type="PIRSF" id="PIRSF000097">
    <property type="entry name" value="AKR"/>
    <property type="match status" value="1"/>
</dbReference>
<accession>E2ZDY5</accession>
<dbReference type="AlphaFoldDB" id="E2ZDY5"/>
<feature type="site" description="Lowers pKa of active site Tyr" evidence="6">
    <location>
        <position position="75"/>
    </location>
</feature>
<dbReference type="SUPFAM" id="SSF51430">
    <property type="entry name" value="NAD(P)-linked oxidoreductase"/>
    <property type="match status" value="1"/>
</dbReference>
<dbReference type="InterPro" id="IPR020471">
    <property type="entry name" value="AKR"/>
</dbReference>
<dbReference type="Proteomes" id="UP000003195">
    <property type="component" value="Unassembled WGS sequence"/>
</dbReference>
<gene>
    <name evidence="8" type="ORF">HMPREF9429_01687</name>
</gene>
<keyword evidence="9" id="KW-1185">Reference proteome</keyword>
<keyword evidence="2" id="KW-0521">NADP</keyword>
<comment type="caution">
    <text evidence="8">The sequence shown here is derived from an EMBL/GenBank/DDBJ whole genome shotgun (WGS) entry which is preliminary data.</text>
</comment>
<evidence type="ECO:0000256" key="5">
    <source>
        <dbReference type="PIRSR" id="PIRSR000097-2"/>
    </source>
</evidence>
<dbReference type="GO" id="GO:0016616">
    <property type="term" value="F:oxidoreductase activity, acting on the CH-OH group of donors, NAD or NADP as acceptor"/>
    <property type="evidence" value="ECO:0007669"/>
    <property type="project" value="UniProtKB-ARBA"/>
</dbReference>
<evidence type="ECO:0000256" key="2">
    <source>
        <dbReference type="ARBA" id="ARBA00022857"/>
    </source>
</evidence>
<sequence>MKNTITLTSRYEIPLLGFGTYKLTDPKADEAAIVTAIHSGYRLLDTAQAYKNEEIVGNAVKYCGIAREDLFLTTKIWFTRFSDGNCRKSLEESLKKLSTDYLDLVLLHWPYNDVYRAWRDLEQAVSDGLVRSIGVSNFMPSQLIDLIHFNTLCPTVNQIETHLYCQYSELQKVMKKYGVIHQAYSPFGRNRDTSMYKEPAVTIPAEKYGKTPHQIALRFLVQQGISVLPKSSHPDRIAANADIFNFSLTDVEMKALEALDRNKILVGNSQDGAYTENMLTRTL</sequence>
<dbReference type="PROSITE" id="PS00062">
    <property type="entry name" value="ALDOKETO_REDUCTASE_2"/>
    <property type="match status" value="1"/>
</dbReference>
<organism evidence="8 9">
    <name type="scientific">Megasphaera micronuciformis F0359</name>
    <dbReference type="NCBI Taxonomy" id="706434"/>
    <lineage>
        <taxon>Bacteria</taxon>
        <taxon>Bacillati</taxon>
        <taxon>Bacillota</taxon>
        <taxon>Negativicutes</taxon>
        <taxon>Veillonellales</taxon>
        <taxon>Veillonellaceae</taxon>
        <taxon>Megasphaera</taxon>
    </lineage>
</organism>
<evidence type="ECO:0000256" key="3">
    <source>
        <dbReference type="ARBA" id="ARBA00023002"/>
    </source>
</evidence>
<evidence type="ECO:0000256" key="6">
    <source>
        <dbReference type="PIRSR" id="PIRSR000097-3"/>
    </source>
</evidence>